<dbReference type="Pfam" id="PF00266">
    <property type="entry name" value="Aminotran_5"/>
    <property type="match status" value="1"/>
</dbReference>
<keyword evidence="2" id="KW-0663">Pyridoxal phosphate</keyword>
<keyword evidence="5" id="KW-1185">Reference proteome</keyword>
<dbReference type="SUPFAM" id="SSF53383">
    <property type="entry name" value="PLP-dependent transferases"/>
    <property type="match status" value="1"/>
</dbReference>
<dbReference type="InterPro" id="IPR015421">
    <property type="entry name" value="PyrdxlP-dep_Trfase_major"/>
</dbReference>
<dbReference type="InterPro" id="IPR000192">
    <property type="entry name" value="Aminotrans_V_dom"/>
</dbReference>
<comment type="caution">
    <text evidence="4">The sequence shown here is derived from an EMBL/GenBank/DDBJ whole genome shotgun (WGS) entry which is preliminary data.</text>
</comment>
<dbReference type="EMBL" id="VFSS01000009">
    <property type="protein sequence ID" value="TPE57073.1"/>
    <property type="molecule type" value="Genomic_DNA"/>
</dbReference>
<evidence type="ECO:0000313" key="5">
    <source>
        <dbReference type="Proteomes" id="UP000319776"/>
    </source>
</evidence>
<dbReference type="Gene3D" id="3.40.640.10">
    <property type="entry name" value="Type I PLP-dependent aspartate aminotransferase-like (Major domain)"/>
    <property type="match status" value="1"/>
</dbReference>
<gene>
    <name evidence="4" type="ORF">FJO69_02455</name>
</gene>
<dbReference type="InterPro" id="IPR015424">
    <property type="entry name" value="PyrdxlP-dep_Trfase"/>
</dbReference>
<dbReference type="InterPro" id="IPR015422">
    <property type="entry name" value="PyrdxlP-dep_Trfase_small"/>
</dbReference>
<feature type="domain" description="Aminotransferase class V" evidence="3">
    <location>
        <begin position="21"/>
        <end position="378"/>
    </location>
</feature>
<dbReference type="OrthoDB" id="9804366at2"/>
<evidence type="ECO:0000256" key="1">
    <source>
        <dbReference type="ARBA" id="ARBA00001933"/>
    </source>
</evidence>
<dbReference type="Gene3D" id="3.90.1150.10">
    <property type="entry name" value="Aspartate Aminotransferase, domain 1"/>
    <property type="match status" value="1"/>
</dbReference>
<dbReference type="AlphaFoldDB" id="A0A501X9M9"/>
<name>A0A501X9M9_9BACT</name>
<accession>A0A501X9M9</accession>
<dbReference type="PANTHER" id="PTHR43586">
    <property type="entry name" value="CYSTEINE DESULFURASE"/>
    <property type="match status" value="1"/>
</dbReference>
<dbReference type="GO" id="GO:0008483">
    <property type="term" value="F:transaminase activity"/>
    <property type="evidence" value="ECO:0007669"/>
    <property type="project" value="UniProtKB-KW"/>
</dbReference>
<organism evidence="4 5">
    <name type="scientific">[Mycoplasma] falconis</name>
    <dbReference type="NCBI Taxonomy" id="92403"/>
    <lineage>
        <taxon>Bacteria</taxon>
        <taxon>Bacillati</taxon>
        <taxon>Mycoplasmatota</taxon>
        <taxon>Mycoplasmoidales</taxon>
        <taxon>Metamycoplasmataceae</taxon>
        <taxon>Metamycoplasma</taxon>
    </lineage>
</organism>
<evidence type="ECO:0000313" key="4">
    <source>
        <dbReference type="EMBL" id="TPE57073.1"/>
    </source>
</evidence>
<dbReference type="RefSeq" id="WP_140781470.1">
    <property type="nucleotide sequence ID" value="NZ_VFSS01000009.1"/>
</dbReference>
<protein>
    <submittedName>
        <fullName evidence="4">Aminotransferase class V-fold PLP-dependent enzyme</fullName>
    </submittedName>
</protein>
<comment type="cofactor">
    <cofactor evidence="1">
        <name>pyridoxal 5'-phosphate</name>
        <dbReference type="ChEBI" id="CHEBI:597326"/>
    </cofactor>
</comment>
<evidence type="ECO:0000259" key="3">
    <source>
        <dbReference type="Pfam" id="PF00266"/>
    </source>
</evidence>
<proteinExistence type="predicted"/>
<sequence length="395" mass="44416">MHKISEFKKMFPMFKNNPDIIYFDNAALTFKPYSVIEEGNNFYEKYSISTRTADSKLGVEVAQKISSARKEIASLVEAKESEFIFTSGTTESLNQAAMMLRSIAKPGKILLSYFNHSSNMVPWFENYDKSLFKFIFCKSQEDFLNNIDDETSIVSLSQVTNNYNEIYDIKAIYEKCQKHNVILVNDAAQAIVHEPVSINNSDVITFSSNKLFGPTGMGGLVIKEDLINKLSPKKFGGGQVQNIQEGCVWAARKTVFRFEPGTPNLAGIFQFKAAAEFLNKISYSKIQSIEKEVADYLYDKLAALENVSIASNKGDHVVLFNVNGIPAQDIASYLGHKNIYVRSGEFCAYRVKDVENFASSYVRVSISIYNDKNDVDVLINTLKQGLERGDFLGFL</sequence>
<keyword evidence="4" id="KW-0032">Aminotransferase</keyword>
<dbReference type="PANTHER" id="PTHR43586:SF8">
    <property type="entry name" value="CYSTEINE DESULFURASE 1, CHLOROPLASTIC"/>
    <property type="match status" value="1"/>
</dbReference>
<dbReference type="Proteomes" id="UP000319776">
    <property type="component" value="Unassembled WGS sequence"/>
</dbReference>
<keyword evidence="4" id="KW-0808">Transferase</keyword>
<reference evidence="4 5" key="1">
    <citation type="submission" date="2019-06" db="EMBL/GenBank/DDBJ databases">
        <title>Mycoplasma falconis type strain whole genome sequence.</title>
        <authorList>
            <person name="Spergser J."/>
        </authorList>
    </citation>
    <scope>NUCLEOTIDE SEQUENCE [LARGE SCALE GENOMIC DNA]</scope>
    <source>
        <strain evidence="4 5">ATCC 51372</strain>
    </source>
</reference>
<evidence type="ECO:0000256" key="2">
    <source>
        <dbReference type="ARBA" id="ARBA00022898"/>
    </source>
</evidence>